<comment type="caution">
    <text evidence="1">The sequence shown here is derived from an EMBL/GenBank/DDBJ whole genome shotgun (WGS) entry which is preliminary data.</text>
</comment>
<accession>A0A2A3ZU25</accession>
<name>A0A2A3ZU25_BREAU</name>
<gene>
    <name evidence="1" type="ORF">CIK59_02685</name>
</gene>
<dbReference type="EMBL" id="NRHA01000005">
    <property type="protein sequence ID" value="PCC55089.1"/>
    <property type="molecule type" value="Genomic_DNA"/>
</dbReference>
<protein>
    <submittedName>
        <fullName evidence="1">Uncharacterized protein</fullName>
    </submittedName>
</protein>
<dbReference type="RefSeq" id="WP_096145670.1">
    <property type="nucleotide sequence ID" value="NZ_NRHA01000005.1"/>
</dbReference>
<proteinExistence type="predicted"/>
<dbReference type="AlphaFoldDB" id="A0A2A3ZU25"/>
<evidence type="ECO:0000313" key="1">
    <source>
        <dbReference type="EMBL" id="PCC55089.1"/>
    </source>
</evidence>
<evidence type="ECO:0000313" key="2">
    <source>
        <dbReference type="Proteomes" id="UP000217881"/>
    </source>
</evidence>
<dbReference type="Proteomes" id="UP000217881">
    <property type="component" value="Unassembled WGS sequence"/>
</dbReference>
<sequence>MTTMTAAHLPLPSRAEAQEQLNADLRAVLSSDPTADSPILVGRPSILRRLAAGIAASIGPETDRIIARTGPDAQLATAVSVHTGVALAVISADGSVSGEIHPGERIVTVSLFAADYEAHSLAAQIGERGAAVLGHLHAIDLPGDRAMPTSAVTAPGLLGETGEEAH</sequence>
<organism evidence="1 2">
    <name type="scientific">Brevibacterium aurantiacum</name>
    <dbReference type="NCBI Taxonomy" id="273384"/>
    <lineage>
        <taxon>Bacteria</taxon>
        <taxon>Bacillati</taxon>
        <taxon>Actinomycetota</taxon>
        <taxon>Actinomycetes</taxon>
        <taxon>Micrococcales</taxon>
        <taxon>Brevibacteriaceae</taxon>
        <taxon>Brevibacterium</taxon>
    </lineage>
</organism>
<reference evidence="1 2" key="1">
    <citation type="journal article" date="2017" name="Elife">
        <title>Extensive horizontal gene transfer in cheese-associated bacteria.</title>
        <authorList>
            <person name="Bonham K.S."/>
            <person name="Wolfe B.E."/>
            <person name="Dutton R.J."/>
        </authorList>
    </citation>
    <scope>NUCLEOTIDE SEQUENCE [LARGE SCALE GENOMIC DNA]</scope>
    <source>
        <strain evidence="1 2">738_8</strain>
    </source>
</reference>